<feature type="transmembrane region" description="Helical" evidence="1">
    <location>
        <begin position="135"/>
        <end position="154"/>
    </location>
</feature>
<dbReference type="EMBL" id="SHOA02000004">
    <property type="protein sequence ID" value="TDH71247.1"/>
    <property type="molecule type" value="Genomic_DNA"/>
</dbReference>
<dbReference type="GO" id="GO:0016192">
    <property type="term" value="P:vesicle-mediated transport"/>
    <property type="evidence" value="ECO:0007669"/>
    <property type="project" value="InterPro"/>
</dbReference>
<dbReference type="SUPFAM" id="SSF47661">
    <property type="entry name" value="t-snare proteins"/>
    <property type="match status" value="1"/>
</dbReference>
<name>A0A976FQQ8_BRELC</name>
<dbReference type="RefSeq" id="XP_067820746.1">
    <property type="nucleotide sequence ID" value="XM_067960928.1"/>
</dbReference>
<proteinExistence type="predicted"/>
<keyword evidence="1" id="KW-0812">Transmembrane</keyword>
<dbReference type="GO" id="GO:0016020">
    <property type="term" value="C:membrane"/>
    <property type="evidence" value="ECO:0007669"/>
    <property type="project" value="InterPro"/>
</dbReference>
<dbReference type="Proteomes" id="UP000294530">
    <property type="component" value="Unassembled WGS sequence"/>
</dbReference>
<dbReference type="AlphaFoldDB" id="A0A976FQQ8"/>
<evidence type="ECO:0000313" key="3">
    <source>
        <dbReference type="Proteomes" id="UP000294530"/>
    </source>
</evidence>
<evidence type="ECO:0000313" key="2">
    <source>
        <dbReference type="EMBL" id="TDH71247.1"/>
    </source>
</evidence>
<reference evidence="2 3" key="1">
    <citation type="journal article" date="2021" name="Genome Biol.">
        <title>AFLAP: assembly-free linkage analysis pipeline using k-mers from genome sequencing data.</title>
        <authorList>
            <person name="Fletcher K."/>
            <person name="Zhang L."/>
            <person name="Gil J."/>
            <person name="Han R."/>
            <person name="Cavanaugh K."/>
            <person name="Michelmore R."/>
        </authorList>
    </citation>
    <scope>NUCLEOTIDE SEQUENCE [LARGE SCALE GENOMIC DNA]</scope>
    <source>
        <strain evidence="2 3">SF5</strain>
    </source>
</reference>
<protein>
    <submittedName>
        <fullName evidence="2">Uncharacterized protein</fullName>
    </submittedName>
</protein>
<sequence length="156" mass="17181">MQLLHLIDVEEMRSNLATMTIRSKRQLQIVKPAASDADIDAVMRSGDPGSIKKTAIMQGGAAGTISDIFYTFSTSTREDISTRFLSSFKTDVLKLEPSVPELHQMLADLPLLVEQQGVQKAVKHQSSSSEIMCCFLGIVFFTFVIMVIIALMLLGK</sequence>
<comment type="caution">
    <text evidence="2">The sequence shown here is derived from an EMBL/GenBank/DDBJ whole genome shotgun (WGS) entry which is preliminary data.</text>
</comment>
<accession>A0A976FQQ8</accession>
<keyword evidence="3" id="KW-1185">Reference proteome</keyword>
<dbReference type="OrthoDB" id="10255013at2759"/>
<dbReference type="InterPro" id="IPR010989">
    <property type="entry name" value="SNARE"/>
</dbReference>
<keyword evidence="1" id="KW-0472">Membrane</keyword>
<dbReference type="GeneID" id="94346599"/>
<dbReference type="Gene3D" id="1.20.58.70">
    <property type="match status" value="1"/>
</dbReference>
<dbReference type="KEGG" id="blac:94346599"/>
<keyword evidence="1" id="KW-1133">Transmembrane helix</keyword>
<organism evidence="2 3">
    <name type="scientific">Bremia lactucae</name>
    <name type="common">Lettuce downy mildew</name>
    <dbReference type="NCBI Taxonomy" id="4779"/>
    <lineage>
        <taxon>Eukaryota</taxon>
        <taxon>Sar</taxon>
        <taxon>Stramenopiles</taxon>
        <taxon>Oomycota</taxon>
        <taxon>Peronosporomycetes</taxon>
        <taxon>Peronosporales</taxon>
        <taxon>Peronosporaceae</taxon>
        <taxon>Bremia</taxon>
    </lineage>
</organism>
<gene>
    <name evidence="2" type="ORF">CCR75_002831</name>
</gene>
<evidence type="ECO:0000256" key="1">
    <source>
        <dbReference type="SAM" id="Phobius"/>
    </source>
</evidence>